<keyword evidence="2" id="KW-1015">Disulfide bond</keyword>
<dbReference type="PANTHER" id="PTHR46943:SF1">
    <property type="entry name" value="PENTRAXIN-RELATED PROTEIN PTX3"/>
    <property type="match status" value="1"/>
</dbReference>
<feature type="domain" description="LamG-like jellyroll fold" evidence="4">
    <location>
        <begin position="1390"/>
        <end position="1542"/>
    </location>
</feature>
<name>A0A4R2JCE8_9PSEU</name>
<dbReference type="Pfam" id="PF13385">
    <property type="entry name" value="Laminin_G_3"/>
    <property type="match status" value="6"/>
</dbReference>
<sequence>MRAVGVFVLLAVLAGLLVVPAGGPLGKRDFVAEAPDEASAVTAAQVQHSRVAVAKLTSESRQVFAEPDGRMTAEFSAVPVRVKRAGGWVPVDTTLARESDGVVRPTAALGDVELSSGGAGPVVTVRQDGQKVALSWPGRLPEPVLVGDTATYRDVLAGVDLVMVAERDGVAVRFVVHSAQAASNPALAALGLRVDAGDLTVTVDEAGVIRAVDKAGKERFSAPASVMWDASGENAATARSAAVGVGLSDGVLTLRPDLAFLADAATVFPVVIDPRLHTPGWNNWATVLSGSKVSGSSFPRTSGAGPDFGQVGKCYIPSGECKDIGVARYYMQFDTTGLTGAQTLFDAAVLVQVANSPNCSARRQDLHWVHGQLTDGLTWNNQPGPDSLASVDAPPVHGCVNENGAVRIGFDVKAVTRGGFSAFYLQAYDENDQLAWRRYYSAATKLTVTYNTPPDPAYQLSTDPPMKAPCRWCDGKSYVADDFIRLQTRLSDADGDSVKPQWNIWRNGVLEDRWGSLQMPGAAHTTDVDLRGMDGQEADWYVRGWDVWSDGSLAQTNEWRRGPGPFVVDRVGPGVKPSVKGLLYQNDNRWHGGVGVAGKFTFDTSDTPNVTVPDIDHYLYGWNDPPSDGPLNRVDADRLGGPATVTLTPPGDGPRDLYVQSVDRAGHRSDTKVYHFYVRPGNGPLAQWSFEGNTKDDANLGFRDGTPNGNVIYGPGAVGSAVRLDGTGACVTAPNTVRTDASFSMSAWVKLDRVDDGSYAVVSQDGTSVAGASVEYEGTNKRWVFVMTAFDGSYSNVFVARSSTLAVAGEWTHLTGTYDGASQQMRLYVNGVLAGSAGRQTTPWNAEGLLRIGQEKQGTGYGKYWPGSIDEVHAYDRVLTDAEVRAAVSRDNVQIGHWKFDEPDGTTATNAIPGGDMLVLENGATFAEHGASNNAVQLDGVDDQVSAGGPVLRTDQSFSVAAWVKVDRHLDPGATVTVLSQDGDKVSGFSLGYREVDGGRWEFSMPAVDGDQPGGVMVRSTELAVVGTKDWTHLTAVYDAPSKQLRLYVGGRLAGPATASSVVKATGKFVIGRGKRNGLPGNFWPGGVDELRAFSRAISIEEIQGIVSGENVKALSWKLDGDAKDSSGREDPHSGTVMGGAAWTGGQNANPDPDDLAVNLDGADDFVTSTKAVDTQGSFSVAAWVKLTSKPDGWAAVASQNGAHSSMFWLGYTGKADDHWAFAMHGSDVDSPTAVRVRSAETPQVGVWTHLAVVYQASTGDMLLYVNGVLSATGSSTTPWNATSSFDVGRARWATAWGNFLPAAVDDVQVYGRSLFADEVRAMAGRDLTLVHDWRLDESSGTTLGDAVGTRPATLNPGATFAPGRVGNAVKFDGTTGTVTSTGVDLRTDDSFTVAAWAYLPDQQCDLATASECRRTVLSVDGTRTSKFRLGHVVDQDHLRGYWTFEMPESDTDNAPITQAAVDVAPADVNAWVHLVGVYDKQAKTIRLYVDGTRRGDGTVNTPWQASGGVAIGRGKVNGAAAQFWPGTVDDVRLYTGPLTGDRIDELYGSYPAENGGGTGMPTADAGYWTFDEASGNTAADSSGRGLTATIKGGGERFNGRKGRAAWFDAVPGYAETTGPVLDATRDFSMTAWAYLADTTADRTVLGQDGSQESAFRLQYNASTGKWAIAVPAAGSSPAVLLTSPQSAVAHEWTHLAVVYNAGLHQLRLYVNGVLSAAQVGVTIGNAAGPLSMGRAKRAGANAEFFWSGIDDVRAFGKPLGDSEVTAVHDDVPTMDYGGWRFDEATGKDYSWRHDDATASGGVSYGPGMIRKAIQLDGINGQATTTRSVTPFNESFTVSAWARLTRTDRAATVLSQDGGRMSGFVLQYRPEIGRWVFGAPPNDTDSAGLLYAQSTAPAVANRWTHLVGVYDYGKRQLRLYVDGQLAGARSEVALWQASGGFAIGRGKINGSPAEFLTGAADEVHAFLGIATDTQIQTLARYPEPPDGQLGRTVNAAGDRSSTTTSEAMPDGYHFDTSLGMLAADGQPNTRVLYSCKFGSDAFTSADPACEGKTVVGEIGRVYTAAPTNLPSLAIYRCRTASDHFDSTRSDCEGATKDGLLGYTLAYAPLTRYYSAFDYDHFDTVHGGPVGYENGGVAGLVAMIPQPGTQPLTSCVNGVDTFLSTDPACEGKTVLGSLGQIWTAAPADTASTPLYRCVVNNEYFASTSANCEGYTLDRQLGFILTGLPAAAGRS</sequence>
<keyword evidence="1" id="KW-0732">Signal</keyword>
<dbReference type="SMART" id="SM00560">
    <property type="entry name" value="LamGL"/>
    <property type="match status" value="6"/>
</dbReference>
<gene>
    <name evidence="5" type="ORF">EV192_107104</name>
</gene>
<dbReference type="EMBL" id="SLWS01000007">
    <property type="protein sequence ID" value="TCO55682.1"/>
    <property type="molecule type" value="Genomic_DNA"/>
</dbReference>
<organism evidence="5 6">
    <name type="scientific">Actinocrispum wychmicini</name>
    <dbReference type="NCBI Taxonomy" id="1213861"/>
    <lineage>
        <taxon>Bacteria</taxon>
        <taxon>Bacillati</taxon>
        <taxon>Actinomycetota</taxon>
        <taxon>Actinomycetes</taxon>
        <taxon>Pseudonocardiales</taxon>
        <taxon>Pseudonocardiaceae</taxon>
        <taxon>Actinocrispum</taxon>
    </lineage>
</organism>
<feature type="domain" description="LamG-like jellyroll fold" evidence="4">
    <location>
        <begin position="1834"/>
        <end position="1973"/>
    </location>
</feature>
<evidence type="ECO:0000313" key="5">
    <source>
        <dbReference type="EMBL" id="TCO55682.1"/>
    </source>
</evidence>
<dbReference type="InterPro" id="IPR042837">
    <property type="entry name" value="PTX3"/>
</dbReference>
<protein>
    <submittedName>
        <fullName evidence="5">Concanavalin A-like lectin/glucanase superfamily protein</fullName>
    </submittedName>
</protein>
<dbReference type="PANTHER" id="PTHR46943">
    <property type="entry name" value="PENTRAXIN-RELATED PROTEIN PTX3"/>
    <property type="match status" value="1"/>
</dbReference>
<feature type="domain" description="LamG-like jellyroll fold" evidence="4">
    <location>
        <begin position="741"/>
        <end position="882"/>
    </location>
</feature>
<accession>A0A4R2JCE8</accession>
<dbReference type="InterPro" id="IPR006558">
    <property type="entry name" value="LamG-like"/>
</dbReference>
<feature type="domain" description="LamG-like jellyroll fold" evidence="4">
    <location>
        <begin position="956"/>
        <end position="1101"/>
    </location>
</feature>
<dbReference type="GO" id="GO:0006955">
    <property type="term" value="P:immune response"/>
    <property type="evidence" value="ECO:0007669"/>
    <property type="project" value="InterPro"/>
</dbReference>
<evidence type="ECO:0000256" key="2">
    <source>
        <dbReference type="ARBA" id="ARBA00023157"/>
    </source>
</evidence>
<feature type="domain" description="LamG-like jellyroll fold" evidence="4">
    <location>
        <begin position="1177"/>
        <end position="1318"/>
    </location>
</feature>
<keyword evidence="5" id="KW-0430">Lectin</keyword>
<evidence type="ECO:0000256" key="3">
    <source>
        <dbReference type="SAM" id="MobiDB-lite"/>
    </source>
</evidence>
<reference evidence="5 6" key="1">
    <citation type="submission" date="2019-03" db="EMBL/GenBank/DDBJ databases">
        <title>Genomic Encyclopedia of Type Strains, Phase IV (KMG-IV): sequencing the most valuable type-strain genomes for metagenomic binning, comparative biology and taxonomic classification.</title>
        <authorList>
            <person name="Goeker M."/>
        </authorList>
    </citation>
    <scope>NUCLEOTIDE SEQUENCE [LARGE SCALE GENOMIC DNA]</scope>
    <source>
        <strain evidence="5 6">DSM 45934</strain>
    </source>
</reference>
<evidence type="ECO:0000256" key="1">
    <source>
        <dbReference type="ARBA" id="ARBA00022729"/>
    </source>
</evidence>
<proteinExistence type="predicted"/>
<feature type="domain" description="LamG-like jellyroll fold" evidence="4">
    <location>
        <begin position="1626"/>
        <end position="1763"/>
    </location>
</feature>
<dbReference type="SUPFAM" id="SSF49899">
    <property type="entry name" value="Concanavalin A-like lectins/glucanases"/>
    <property type="match status" value="6"/>
</dbReference>
<feature type="region of interest" description="Disordered" evidence="3">
    <location>
        <begin position="1982"/>
        <end position="2009"/>
    </location>
</feature>
<dbReference type="InterPro" id="IPR013320">
    <property type="entry name" value="ConA-like_dom_sf"/>
</dbReference>
<keyword evidence="6" id="KW-1185">Reference proteome</keyword>
<evidence type="ECO:0000313" key="6">
    <source>
        <dbReference type="Proteomes" id="UP000295680"/>
    </source>
</evidence>
<dbReference type="GO" id="GO:0030246">
    <property type="term" value="F:carbohydrate binding"/>
    <property type="evidence" value="ECO:0007669"/>
    <property type="project" value="UniProtKB-KW"/>
</dbReference>
<evidence type="ECO:0000259" key="4">
    <source>
        <dbReference type="SMART" id="SM00560"/>
    </source>
</evidence>
<dbReference type="Gene3D" id="2.60.120.200">
    <property type="match status" value="6"/>
</dbReference>
<dbReference type="Proteomes" id="UP000295680">
    <property type="component" value="Unassembled WGS sequence"/>
</dbReference>
<comment type="caution">
    <text evidence="5">The sequence shown here is derived from an EMBL/GenBank/DDBJ whole genome shotgun (WGS) entry which is preliminary data.</text>
</comment>